<sequence>MESKLTSLKNQLDIANTKLAMIEGQRNQLLKHKGLVETEIKQLKGELDIYYQVRALLNKSSDHGRNQAKRQIEILVTNALQFIFDETYSFKIEFKEVRNRVEAQFLVCSEYNGKKIKTNPEEARGGGIVDIVSLALRIAILQTYRPTLEGPLVLDEPAKHVSEEYVNKVVEFLNHVSSGFDRQIILITHNPYLMEASDKSFQVELRNGITTVREGNLLDTICKKL</sequence>
<dbReference type="AlphaFoldDB" id="A0AAU7VQG0"/>
<gene>
    <name evidence="1" type="ORF">PRVXT_001486</name>
</gene>
<proteinExistence type="predicted"/>
<evidence type="ECO:0000313" key="1">
    <source>
        <dbReference type="EMBL" id="XBX76301.1"/>
    </source>
</evidence>
<dbReference type="InterPro" id="IPR027417">
    <property type="entry name" value="P-loop_NTPase"/>
</dbReference>
<organism evidence="1">
    <name type="scientific">Proteinivorax tanatarense</name>
    <dbReference type="NCBI Taxonomy" id="1260629"/>
    <lineage>
        <taxon>Bacteria</taxon>
        <taxon>Bacillati</taxon>
        <taxon>Bacillota</taxon>
        <taxon>Clostridia</taxon>
        <taxon>Eubacteriales</taxon>
        <taxon>Proteinivoracaceae</taxon>
        <taxon>Proteinivorax</taxon>
    </lineage>
</organism>
<dbReference type="RefSeq" id="WP_350345035.1">
    <property type="nucleotide sequence ID" value="NZ_CP158367.1"/>
</dbReference>
<dbReference type="SUPFAM" id="SSF52540">
    <property type="entry name" value="P-loop containing nucleoside triphosphate hydrolases"/>
    <property type="match status" value="1"/>
</dbReference>
<name>A0AAU7VQG0_9FIRM</name>
<protein>
    <submittedName>
        <fullName evidence="1">ATPase</fullName>
    </submittedName>
</protein>
<dbReference type="Gene3D" id="3.40.50.300">
    <property type="entry name" value="P-loop containing nucleotide triphosphate hydrolases"/>
    <property type="match status" value="1"/>
</dbReference>
<reference evidence="1" key="1">
    <citation type="journal article" date="2013" name="Extremophiles">
        <title>Proteinivorax tanatarense gen. nov., sp. nov., an anaerobic, haloalkaliphilic, proteolytic bacterium isolated from a decaying algal bloom, and proposal of Proteinivoraceae fam. nov.</title>
        <authorList>
            <person name="Kevbrin V."/>
            <person name="Boltyanskaya Y."/>
            <person name="Zhilina T."/>
            <person name="Kolganova T."/>
            <person name="Lavrentjeva E."/>
            <person name="Kuznetsov B."/>
        </authorList>
    </citation>
    <scope>NUCLEOTIDE SEQUENCE</scope>
    <source>
        <strain evidence="1">Z-910T</strain>
    </source>
</reference>
<reference evidence="1" key="2">
    <citation type="submission" date="2024-06" db="EMBL/GenBank/DDBJ databases">
        <authorList>
            <person name="Petrova K.O."/>
            <person name="Toshchakov S.V."/>
            <person name="Boltjanskaja Y.V."/>
            <person name="Kevbrin V."/>
        </authorList>
    </citation>
    <scope>NUCLEOTIDE SEQUENCE</scope>
    <source>
        <strain evidence="1">Z-910T</strain>
    </source>
</reference>
<dbReference type="EMBL" id="CP158367">
    <property type="protein sequence ID" value="XBX76301.1"/>
    <property type="molecule type" value="Genomic_DNA"/>
</dbReference>
<accession>A0AAU7VQG0</accession>